<gene>
    <name evidence="1" type="ORF">J2W40_001571</name>
</gene>
<proteinExistence type="predicted"/>
<keyword evidence="2" id="KW-1185">Reference proteome</keyword>
<evidence type="ECO:0008006" key="3">
    <source>
        <dbReference type="Google" id="ProtNLM"/>
    </source>
</evidence>
<comment type="caution">
    <text evidence="1">The sequence shown here is derived from an EMBL/GenBank/DDBJ whole genome shotgun (WGS) entry which is preliminary data.</text>
</comment>
<evidence type="ECO:0000313" key="1">
    <source>
        <dbReference type="EMBL" id="MDR7154756.1"/>
    </source>
</evidence>
<reference evidence="1 2" key="1">
    <citation type="submission" date="2023-07" db="EMBL/GenBank/DDBJ databases">
        <title>Sorghum-associated microbial communities from plants grown in Nebraska, USA.</title>
        <authorList>
            <person name="Schachtman D."/>
        </authorList>
    </citation>
    <scope>NUCLEOTIDE SEQUENCE [LARGE SCALE GENOMIC DNA]</scope>
    <source>
        <strain evidence="1 2">4256</strain>
    </source>
</reference>
<protein>
    <recommendedName>
        <fullName evidence="3">HTH araC/xylS-type domain-containing protein</fullName>
    </recommendedName>
</protein>
<organism evidence="1 2">
    <name type="scientific">Sphingobium xenophagum</name>
    <dbReference type="NCBI Taxonomy" id="121428"/>
    <lineage>
        <taxon>Bacteria</taxon>
        <taxon>Pseudomonadati</taxon>
        <taxon>Pseudomonadota</taxon>
        <taxon>Alphaproteobacteria</taxon>
        <taxon>Sphingomonadales</taxon>
        <taxon>Sphingomonadaceae</taxon>
        <taxon>Sphingobium</taxon>
    </lineage>
</organism>
<accession>A0ABU1X0Q5</accession>
<sequence length="62" mass="7200">MAIDDRLHALKQSMVKAQNDDTRYAVAETVRDLGYIDFRDFFEARPALSHVEVIERTLNLHP</sequence>
<dbReference type="EMBL" id="JAVDWV010000006">
    <property type="protein sequence ID" value="MDR7154756.1"/>
    <property type="molecule type" value="Genomic_DNA"/>
</dbReference>
<dbReference type="Proteomes" id="UP001267638">
    <property type="component" value="Unassembled WGS sequence"/>
</dbReference>
<evidence type="ECO:0000313" key="2">
    <source>
        <dbReference type="Proteomes" id="UP001267638"/>
    </source>
</evidence>
<name>A0ABU1X0Q5_SPHXE</name>
<dbReference type="RefSeq" id="WP_310223312.1">
    <property type="nucleotide sequence ID" value="NZ_JAVDWV010000006.1"/>
</dbReference>